<feature type="domain" description="OmpR/PhoB-type" evidence="2">
    <location>
        <begin position="38"/>
        <end position="111"/>
    </location>
</feature>
<dbReference type="RefSeq" id="WP_342321714.1">
    <property type="nucleotide sequence ID" value="NZ_CP151800.1"/>
</dbReference>
<evidence type="ECO:0000256" key="1">
    <source>
        <dbReference type="ARBA" id="ARBA00023125"/>
    </source>
</evidence>
<dbReference type="Proteomes" id="UP001466893">
    <property type="component" value="Chromosome"/>
</dbReference>
<dbReference type="EMBL" id="CP151800">
    <property type="protein sequence ID" value="WZV97166.1"/>
    <property type="molecule type" value="Genomic_DNA"/>
</dbReference>
<name>A0ABZ3B1I4_9ENTR</name>
<dbReference type="InterPro" id="IPR016032">
    <property type="entry name" value="Sig_transdc_resp-reg_C-effctor"/>
</dbReference>
<evidence type="ECO:0000313" key="4">
    <source>
        <dbReference type="Proteomes" id="UP001466893"/>
    </source>
</evidence>
<keyword evidence="4" id="KW-1185">Reference proteome</keyword>
<dbReference type="InterPro" id="IPR036388">
    <property type="entry name" value="WH-like_DNA-bd_sf"/>
</dbReference>
<dbReference type="SUPFAM" id="SSF46894">
    <property type="entry name" value="C-terminal effector domain of the bipartite response regulators"/>
    <property type="match status" value="1"/>
</dbReference>
<gene>
    <name evidence="3" type="ORF">AAEY27_16020</name>
</gene>
<dbReference type="Gene3D" id="1.10.10.10">
    <property type="entry name" value="Winged helix-like DNA-binding domain superfamily/Winged helix DNA-binding domain"/>
    <property type="match status" value="1"/>
</dbReference>
<accession>A0ABZ3B1I4</accession>
<dbReference type="Pfam" id="PF00486">
    <property type="entry name" value="Trans_reg_C"/>
    <property type="match status" value="1"/>
</dbReference>
<protein>
    <submittedName>
        <fullName evidence="3">Winged helix-turn-helix domain-containing protein</fullName>
    </submittedName>
</protein>
<keyword evidence="1" id="KW-0238">DNA-binding</keyword>
<reference evidence="3 4" key="1">
    <citation type="submission" date="2024-04" db="EMBL/GenBank/DDBJ databases">
        <title>Kosakonia calanthae sp. nov., a halophilic bacterium isolated from leaves of Calanthe tiplacata.</title>
        <authorList>
            <person name="Wu P."/>
        </authorList>
    </citation>
    <scope>NUCLEOTIDE SEQUENCE [LARGE SCALE GENOMIC DNA]</scope>
    <source>
        <strain evidence="3 4">BYX6</strain>
    </source>
</reference>
<sequence>MKSLTVYGYRLGSDYDVEFLPFKKRLIHYAAPGNAEFLRPTMANLLTYLLQHAVGEVVADNVLQIQVWENNGLSCSSQRLWQVMNNLKRKLAQFALPEDFILRVGGKGYMIPPECVLQLYCRKSFFRCDEYAAAEHVMR</sequence>
<dbReference type="InterPro" id="IPR001867">
    <property type="entry name" value="OmpR/PhoB-type_DNA-bd"/>
</dbReference>
<evidence type="ECO:0000313" key="3">
    <source>
        <dbReference type="EMBL" id="WZV97166.1"/>
    </source>
</evidence>
<proteinExistence type="predicted"/>
<organism evidence="3 4">
    <name type="scientific">Kosakonia calanthes</name>
    <dbReference type="NCBI Taxonomy" id="3139408"/>
    <lineage>
        <taxon>Bacteria</taxon>
        <taxon>Pseudomonadati</taxon>
        <taxon>Pseudomonadota</taxon>
        <taxon>Gammaproteobacteria</taxon>
        <taxon>Enterobacterales</taxon>
        <taxon>Enterobacteriaceae</taxon>
        <taxon>Kosakonia</taxon>
    </lineage>
</organism>
<evidence type="ECO:0000259" key="2">
    <source>
        <dbReference type="Pfam" id="PF00486"/>
    </source>
</evidence>